<dbReference type="InterPro" id="IPR013525">
    <property type="entry name" value="ABC2_TM"/>
</dbReference>
<evidence type="ECO:0000313" key="10">
    <source>
        <dbReference type="EMBL" id="MFD2170433.1"/>
    </source>
</evidence>
<dbReference type="EMBL" id="JBHUIO010000005">
    <property type="protein sequence ID" value="MFD2170433.1"/>
    <property type="molecule type" value="Genomic_DNA"/>
</dbReference>
<dbReference type="PANTHER" id="PTHR30294:SF38">
    <property type="entry name" value="TRANSPORT PERMEASE PROTEIN"/>
    <property type="match status" value="1"/>
</dbReference>
<evidence type="ECO:0000256" key="7">
    <source>
        <dbReference type="ARBA" id="ARBA00023136"/>
    </source>
</evidence>
<feature type="transmembrane region" description="Helical" evidence="8">
    <location>
        <begin position="188"/>
        <end position="208"/>
    </location>
</feature>
<feature type="transmembrane region" description="Helical" evidence="8">
    <location>
        <begin position="229"/>
        <end position="251"/>
    </location>
</feature>
<comment type="similarity">
    <text evidence="2">Belongs to the ABC-2 integral membrane protein family.</text>
</comment>
<keyword evidence="11" id="KW-1185">Reference proteome</keyword>
<evidence type="ECO:0000256" key="1">
    <source>
        <dbReference type="ARBA" id="ARBA00004651"/>
    </source>
</evidence>
<sequence length="382" mass="42308">MKTIIRKEVQLLLKEKGTFFWLFLLPILFIVMFASIFGNIGGKDIAIQYFDQDKTQASEQFLNTIKSIKGFELKADADLTLDEQLQKIKDGKQSSLLVIPKGFEDALKSGSAKADLDLYHDATADQEVAPIQAVLQNIATNYREGKLNSTLKALGKTEAEVQQILTPPVNINDIKENASKLDMVSQVVPGYTVMFVFFIMISMVRSFIKEKESGMLARLRCTPLKPLSYLIGEWISFILIALIQCTVLLAFGHFVYDLHLGDVFAVALIVLSLAICGTGIGLALSVWVQSENQGIAFTQIFTMGGAIVGGLWFPFDLLPDAVQIVGRFTPQYWAQHGLQDVMIRNAHLADVWPTLLVLLGFGALGLALAVTRFKKFMLTAHN</sequence>
<feature type="domain" description="ABC transmembrane type-2" evidence="9">
    <location>
        <begin position="151"/>
        <end position="376"/>
    </location>
</feature>
<feature type="transmembrane region" description="Helical" evidence="8">
    <location>
        <begin position="263"/>
        <end position="288"/>
    </location>
</feature>
<keyword evidence="7 8" id="KW-0472">Membrane</keyword>
<dbReference type="RefSeq" id="WP_386046379.1">
    <property type="nucleotide sequence ID" value="NZ_JBHUIO010000005.1"/>
</dbReference>
<evidence type="ECO:0000256" key="5">
    <source>
        <dbReference type="ARBA" id="ARBA00022692"/>
    </source>
</evidence>
<name>A0ABW4ZXH8_9BACL</name>
<evidence type="ECO:0000256" key="6">
    <source>
        <dbReference type="ARBA" id="ARBA00022989"/>
    </source>
</evidence>
<feature type="transmembrane region" description="Helical" evidence="8">
    <location>
        <begin position="20"/>
        <end position="40"/>
    </location>
</feature>
<comment type="subcellular location">
    <subcellularLocation>
        <location evidence="1">Cell membrane</location>
        <topology evidence="1">Multi-pass membrane protein</topology>
    </subcellularLocation>
</comment>
<keyword evidence="3" id="KW-0813">Transport</keyword>
<dbReference type="PROSITE" id="PS51012">
    <property type="entry name" value="ABC_TM2"/>
    <property type="match status" value="1"/>
</dbReference>
<feature type="transmembrane region" description="Helical" evidence="8">
    <location>
        <begin position="351"/>
        <end position="370"/>
    </location>
</feature>
<dbReference type="InterPro" id="IPR047817">
    <property type="entry name" value="ABC2_TM_bact-type"/>
</dbReference>
<evidence type="ECO:0000256" key="3">
    <source>
        <dbReference type="ARBA" id="ARBA00022448"/>
    </source>
</evidence>
<protein>
    <submittedName>
        <fullName evidence="10">ABC transporter permease</fullName>
    </submittedName>
</protein>
<comment type="caution">
    <text evidence="10">The sequence shown here is derived from an EMBL/GenBank/DDBJ whole genome shotgun (WGS) entry which is preliminary data.</text>
</comment>
<keyword evidence="6 8" id="KW-1133">Transmembrane helix</keyword>
<keyword evidence="5 8" id="KW-0812">Transmembrane</keyword>
<feature type="transmembrane region" description="Helical" evidence="8">
    <location>
        <begin position="295"/>
        <end position="315"/>
    </location>
</feature>
<keyword evidence="4" id="KW-1003">Cell membrane</keyword>
<evidence type="ECO:0000313" key="11">
    <source>
        <dbReference type="Proteomes" id="UP001597343"/>
    </source>
</evidence>
<evidence type="ECO:0000259" key="9">
    <source>
        <dbReference type="PROSITE" id="PS51012"/>
    </source>
</evidence>
<evidence type="ECO:0000256" key="4">
    <source>
        <dbReference type="ARBA" id="ARBA00022475"/>
    </source>
</evidence>
<proteinExistence type="inferred from homology"/>
<gene>
    <name evidence="10" type="ORF">ACFSOY_10510</name>
</gene>
<evidence type="ECO:0000256" key="2">
    <source>
        <dbReference type="ARBA" id="ARBA00007783"/>
    </source>
</evidence>
<evidence type="ECO:0000256" key="8">
    <source>
        <dbReference type="SAM" id="Phobius"/>
    </source>
</evidence>
<dbReference type="InterPro" id="IPR051449">
    <property type="entry name" value="ABC-2_transporter_component"/>
</dbReference>
<dbReference type="Proteomes" id="UP001597343">
    <property type="component" value="Unassembled WGS sequence"/>
</dbReference>
<accession>A0ABW4ZXH8</accession>
<dbReference type="PANTHER" id="PTHR30294">
    <property type="entry name" value="MEMBRANE COMPONENT OF ABC TRANSPORTER YHHJ-RELATED"/>
    <property type="match status" value="1"/>
</dbReference>
<organism evidence="10 11">
    <name type="scientific">Tumebacillus lipolyticus</name>
    <dbReference type="NCBI Taxonomy" id="1280370"/>
    <lineage>
        <taxon>Bacteria</taxon>
        <taxon>Bacillati</taxon>
        <taxon>Bacillota</taxon>
        <taxon>Bacilli</taxon>
        <taxon>Bacillales</taxon>
        <taxon>Alicyclobacillaceae</taxon>
        <taxon>Tumebacillus</taxon>
    </lineage>
</organism>
<dbReference type="Gene3D" id="3.40.1710.10">
    <property type="entry name" value="abc type-2 transporter like domain"/>
    <property type="match status" value="1"/>
</dbReference>
<dbReference type="Pfam" id="PF12698">
    <property type="entry name" value="ABC2_membrane_3"/>
    <property type="match status" value="1"/>
</dbReference>
<reference evidence="11" key="1">
    <citation type="journal article" date="2019" name="Int. J. Syst. Evol. Microbiol.">
        <title>The Global Catalogue of Microorganisms (GCM) 10K type strain sequencing project: providing services to taxonomists for standard genome sequencing and annotation.</title>
        <authorList>
            <consortium name="The Broad Institute Genomics Platform"/>
            <consortium name="The Broad Institute Genome Sequencing Center for Infectious Disease"/>
            <person name="Wu L."/>
            <person name="Ma J."/>
        </authorList>
    </citation>
    <scope>NUCLEOTIDE SEQUENCE [LARGE SCALE GENOMIC DNA]</scope>
    <source>
        <strain evidence="11">CGMCC 1.13574</strain>
    </source>
</reference>